<keyword evidence="2" id="KW-0472">Membrane</keyword>
<dbReference type="GeneID" id="106458060"/>
<organism evidence="3 4">
    <name type="scientific">Limulus polyphemus</name>
    <name type="common">Atlantic horseshoe crab</name>
    <dbReference type="NCBI Taxonomy" id="6850"/>
    <lineage>
        <taxon>Eukaryota</taxon>
        <taxon>Metazoa</taxon>
        <taxon>Ecdysozoa</taxon>
        <taxon>Arthropoda</taxon>
        <taxon>Chelicerata</taxon>
        <taxon>Merostomata</taxon>
        <taxon>Xiphosura</taxon>
        <taxon>Limulidae</taxon>
        <taxon>Limulus</taxon>
    </lineage>
</organism>
<dbReference type="RefSeq" id="XP_022239897.1">
    <property type="nucleotide sequence ID" value="XM_022384189.1"/>
</dbReference>
<feature type="region of interest" description="Disordered" evidence="1">
    <location>
        <begin position="130"/>
        <end position="190"/>
    </location>
</feature>
<reference evidence="4" key="1">
    <citation type="submission" date="2025-08" db="UniProtKB">
        <authorList>
            <consortium name="RefSeq"/>
        </authorList>
    </citation>
    <scope>IDENTIFICATION</scope>
    <source>
        <tissue evidence="4">Muscle</tissue>
    </source>
</reference>
<keyword evidence="2" id="KW-0812">Transmembrane</keyword>
<evidence type="ECO:0000313" key="4">
    <source>
        <dbReference type="RefSeq" id="XP_022239897.1"/>
    </source>
</evidence>
<feature type="compositionally biased region" description="Basic residues" evidence="1">
    <location>
        <begin position="165"/>
        <end position="179"/>
    </location>
</feature>
<evidence type="ECO:0000256" key="1">
    <source>
        <dbReference type="SAM" id="MobiDB-lite"/>
    </source>
</evidence>
<feature type="compositionally biased region" description="Basic and acidic residues" evidence="1">
    <location>
        <begin position="180"/>
        <end position="190"/>
    </location>
</feature>
<keyword evidence="3" id="KW-1185">Reference proteome</keyword>
<proteinExistence type="predicted"/>
<feature type="transmembrane region" description="Helical" evidence="2">
    <location>
        <begin position="20"/>
        <end position="43"/>
    </location>
</feature>
<name>A0ABM1S8E2_LIMPO</name>
<dbReference type="Proteomes" id="UP000694941">
    <property type="component" value="Unplaced"/>
</dbReference>
<feature type="compositionally biased region" description="Pro residues" evidence="1">
    <location>
        <begin position="136"/>
        <end position="146"/>
    </location>
</feature>
<accession>A0ABM1S8E2</accession>
<evidence type="ECO:0000256" key="2">
    <source>
        <dbReference type="SAM" id="Phobius"/>
    </source>
</evidence>
<protein>
    <submittedName>
        <fullName evidence="4">Uncharacterized protein LOC106458060</fullName>
    </submittedName>
</protein>
<sequence length="190" mass="21380">MNGTSEGQLHRSHGLHLWSYFKYHLLGGIPILLILGCCIYYCFCRKKRHGEAGLIHQNQNPTNYHSCAVSPETCAHVHDQWYASHESNLPLPGSYGYHGSLTPVLNFPHCPTAVPPPPYSLLSENLATDPVYPKIPGTPPGEPSAPPTVNEDEPQTSTLRDIRTSRTRRSRFPWFRRGRQSREEEPVIAT</sequence>
<keyword evidence="2" id="KW-1133">Transmembrane helix</keyword>
<evidence type="ECO:0000313" key="3">
    <source>
        <dbReference type="Proteomes" id="UP000694941"/>
    </source>
</evidence>
<gene>
    <name evidence="4" type="primary">LOC106458060</name>
</gene>